<dbReference type="RefSeq" id="WP_044639045.1">
    <property type="nucleotide sequence ID" value="NZ_CP007202.1"/>
</dbReference>
<feature type="domain" description="DUF2007" evidence="1">
    <location>
        <begin position="10"/>
        <end position="73"/>
    </location>
</feature>
<evidence type="ECO:0000313" key="2">
    <source>
        <dbReference type="EMBL" id="AJR04331.1"/>
    </source>
</evidence>
<protein>
    <recommendedName>
        <fullName evidence="1">DUF2007 domain-containing protein</fullName>
    </recommendedName>
</protein>
<dbReference type="Proteomes" id="UP000032229">
    <property type="component" value="Chromosome"/>
</dbReference>
<gene>
    <name evidence="2" type="ORF">AW14_12380</name>
</gene>
<keyword evidence="3" id="KW-1185">Reference proteome</keyword>
<evidence type="ECO:0000259" key="1">
    <source>
        <dbReference type="Pfam" id="PF09413"/>
    </source>
</evidence>
<evidence type="ECO:0000313" key="3">
    <source>
        <dbReference type="Proteomes" id="UP000032229"/>
    </source>
</evidence>
<dbReference type="InterPro" id="IPR018551">
    <property type="entry name" value="DUF2007"/>
</dbReference>
<dbReference type="HOGENOM" id="CLU_194262_2_0_10"/>
<organism evidence="2 3">
    <name type="scientific">Siansivirga zeaxanthinifaciens CC-SAMT-1</name>
    <dbReference type="NCBI Taxonomy" id="1454006"/>
    <lineage>
        <taxon>Bacteria</taxon>
        <taxon>Pseudomonadati</taxon>
        <taxon>Bacteroidota</taxon>
        <taxon>Flavobacteriia</taxon>
        <taxon>Flavobacteriales</taxon>
        <taxon>Flavobacteriaceae</taxon>
        <taxon>Siansivirga</taxon>
    </lineage>
</organism>
<reference evidence="2 3" key="1">
    <citation type="submission" date="2014-02" db="EMBL/GenBank/DDBJ databases">
        <authorList>
            <person name="Young C.-C."/>
            <person name="Hameed A."/>
            <person name="Huang H.-C."/>
            <person name="Shahina M."/>
        </authorList>
    </citation>
    <scope>NUCLEOTIDE SEQUENCE [LARGE SCALE GENOMIC DNA]</scope>
    <source>
        <strain evidence="2 3">CC-SAMT-1</strain>
    </source>
</reference>
<dbReference type="Pfam" id="PF09413">
    <property type="entry name" value="DUF2007"/>
    <property type="match status" value="1"/>
</dbReference>
<dbReference type="OrthoDB" id="1149279at2"/>
<proteinExistence type="predicted"/>
<dbReference type="EMBL" id="CP007202">
    <property type="protein sequence ID" value="AJR04331.1"/>
    <property type="molecule type" value="Genomic_DNA"/>
</dbReference>
<dbReference type="STRING" id="1454006.AW14_12380"/>
<name>A0A0C5VZ53_9FLAO</name>
<dbReference type="AlphaFoldDB" id="A0A0C5VZ53"/>
<sequence>MSHSSYTKIFTGNFIMVQRIVSELKELDIIPVIKDQTESARLGGFGGGILPGFQEVYINNDELEKASEIIKNISENSEYQ</sequence>
<dbReference type="KEGG" id="sze:AW14_12380"/>
<accession>A0A0C5VZ53</accession>